<keyword evidence="1" id="KW-0677">Repeat</keyword>
<evidence type="ECO:0000256" key="1">
    <source>
        <dbReference type="ARBA" id="ARBA00022737"/>
    </source>
</evidence>
<dbReference type="PANTHER" id="PTHR44858">
    <property type="entry name" value="TETRATRICOPEPTIDE REPEAT PROTEIN 6"/>
    <property type="match status" value="1"/>
</dbReference>
<dbReference type="OrthoDB" id="1926212at2759"/>
<dbReference type="SMART" id="SM00028">
    <property type="entry name" value="TPR"/>
    <property type="match status" value="3"/>
</dbReference>
<accession>A0A9N9C6I0</accession>
<reference evidence="4" key="1">
    <citation type="submission" date="2021-06" db="EMBL/GenBank/DDBJ databases">
        <authorList>
            <person name="Kallberg Y."/>
            <person name="Tangrot J."/>
            <person name="Rosling A."/>
        </authorList>
    </citation>
    <scope>NUCLEOTIDE SEQUENCE</scope>
    <source>
        <strain evidence="4">AZ414A</strain>
    </source>
</reference>
<dbReference type="AlphaFoldDB" id="A0A9N9C6I0"/>
<dbReference type="GO" id="GO:0046813">
    <property type="term" value="P:receptor-mediated virion attachment to host cell"/>
    <property type="evidence" value="ECO:0007669"/>
    <property type="project" value="TreeGrafter"/>
</dbReference>
<name>A0A9N9C6I0_9GLOM</name>
<sequence length="262" mass="29807">MDSIDYTFHNEQDIITASSPIHEHGIATTSSIIHEQEIEIESSTSSNVHTKSKVWDYFTKPYGPPKVAKQNVMNYHLSHRHRIDVCTNLSQVKRQSLQIPSHKLSVNENSLLQSSTISLAIKKIGERMGEYEESIPDYSRAIEIEPNNVNALISGGEAYGMIEEYEESIADLSRALEIEPNNIDAFIIVEIEPDNVDALKNYSKAIENEPDYVDASILKGEAYKRMEAYKEMRKYEESIVDLSRALELEPEDTETLQILEEI</sequence>
<organism evidence="4 5">
    <name type="scientific">Diversispora eburnea</name>
    <dbReference type="NCBI Taxonomy" id="1213867"/>
    <lineage>
        <taxon>Eukaryota</taxon>
        <taxon>Fungi</taxon>
        <taxon>Fungi incertae sedis</taxon>
        <taxon>Mucoromycota</taxon>
        <taxon>Glomeromycotina</taxon>
        <taxon>Glomeromycetes</taxon>
        <taxon>Diversisporales</taxon>
        <taxon>Diversisporaceae</taxon>
        <taxon>Diversispora</taxon>
    </lineage>
</organism>
<evidence type="ECO:0000313" key="5">
    <source>
        <dbReference type="Proteomes" id="UP000789706"/>
    </source>
</evidence>
<evidence type="ECO:0000313" key="4">
    <source>
        <dbReference type="EMBL" id="CAG8589796.1"/>
    </source>
</evidence>
<evidence type="ECO:0000256" key="2">
    <source>
        <dbReference type="ARBA" id="ARBA00022803"/>
    </source>
</evidence>
<dbReference type="InterPro" id="IPR019734">
    <property type="entry name" value="TPR_rpt"/>
</dbReference>
<dbReference type="Gene3D" id="1.25.40.10">
    <property type="entry name" value="Tetratricopeptide repeat domain"/>
    <property type="match status" value="2"/>
</dbReference>
<dbReference type="InterPro" id="IPR050498">
    <property type="entry name" value="Ycf3"/>
</dbReference>
<dbReference type="Pfam" id="PF13181">
    <property type="entry name" value="TPR_8"/>
    <property type="match status" value="1"/>
</dbReference>
<comment type="caution">
    <text evidence="4">The sequence shown here is derived from an EMBL/GenBank/DDBJ whole genome shotgun (WGS) entry which is preliminary data.</text>
</comment>
<dbReference type="EMBL" id="CAJVPK010001524">
    <property type="protein sequence ID" value="CAG8589796.1"/>
    <property type="molecule type" value="Genomic_DNA"/>
</dbReference>
<gene>
    <name evidence="4" type="ORF">DEBURN_LOCUS8998</name>
</gene>
<feature type="repeat" description="TPR" evidence="3">
    <location>
        <begin position="115"/>
        <end position="148"/>
    </location>
</feature>
<keyword evidence="5" id="KW-1185">Reference proteome</keyword>
<dbReference type="Pfam" id="PF13414">
    <property type="entry name" value="TPR_11"/>
    <property type="match status" value="1"/>
</dbReference>
<dbReference type="SUPFAM" id="SSF48452">
    <property type="entry name" value="TPR-like"/>
    <property type="match status" value="1"/>
</dbReference>
<protein>
    <submittedName>
        <fullName evidence="4">6196_t:CDS:1</fullName>
    </submittedName>
</protein>
<dbReference type="InterPro" id="IPR011990">
    <property type="entry name" value="TPR-like_helical_dom_sf"/>
</dbReference>
<feature type="repeat" description="TPR" evidence="3">
    <location>
        <begin position="219"/>
        <end position="252"/>
    </location>
</feature>
<evidence type="ECO:0000256" key="3">
    <source>
        <dbReference type="PROSITE-ProRule" id="PRU00339"/>
    </source>
</evidence>
<feature type="repeat" description="TPR" evidence="3">
    <location>
        <begin position="149"/>
        <end position="182"/>
    </location>
</feature>
<dbReference type="PROSITE" id="PS50005">
    <property type="entry name" value="TPR"/>
    <property type="match status" value="3"/>
</dbReference>
<dbReference type="Proteomes" id="UP000789706">
    <property type="component" value="Unassembled WGS sequence"/>
</dbReference>
<keyword evidence="2 3" id="KW-0802">TPR repeat</keyword>
<proteinExistence type="predicted"/>
<dbReference type="PANTHER" id="PTHR44858:SF1">
    <property type="entry name" value="UDP-N-ACETYLGLUCOSAMINE--PEPTIDE N-ACETYLGLUCOSAMINYLTRANSFERASE SPINDLY-RELATED"/>
    <property type="match status" value="1"/>
</dbReference>